<evidence type="ECO:0000313" key="4">
    <source>
        <dbReference type="Proteomes" id="UP001187471"/>
    </source>
</evidence>
<reference evidence="3" key="1">
    <citation type="submission" date="2022-12" db="EMBL/GenBank/DDBJ databases">
        <title>Draft genome assemblies for two species of Escallonia (Escalloniales).</title>
        <authorList>
            <person name="Chanderbali A."/>
            <person name="Dervinis C."/>
            <person name="Anghel I."/>
            <person name="Soltis D."/>
            <person name="Soltis P."/>
            <person name="Zapata F."/>
        </authorList>
    </citation>
    <scope>NUCLEOTIDE SEQUENCE</scope>
    <source>
        <strain evidence="3">UCBG92.1500</strain>
        <tissue evidence="3">Leaf</tissue>
    </source>
</reference>
<dbReference type="EMBL" id="JAVXUO010000532">
    <property type="protein sequence ID" value="KAK2991342.1"/>
    <property type="molecule type" value="Genomic_DNA"/>
</dbReference>
<sequence length="238" mass="27247">MDSIHHFQPCEIVGIVSKDHTSFYGTSIKKIILNIAQGLAYHHEEYKSRIIHLDIKPQNSLMDENFNAKLFDFGLAKLMDRDQGQVMTQMRGTHGYMDPKWLSRKITEEADVYSFEVVMLEVVCWEDKLRLLCTRRNYQKEKAKTNKKVELIDKYSVDLQRHEENVVEITRTSIWCLYIDHARRSSISTVVNLLVTRGSASRAASSGACGSAESFGSNRLDPAQSSSLAVQLQLFNKR</sequence>
<dbReference type="AlphaFoldDB" id="A0AA88RL69"/>
<dbReference type="PROSITE" id="PS50011">
    <property type="entry name" value="PROTEIN_KINASE_DOM"/>
    <property type="match status" value="1"/>
</dbReference>
<keyword evidence="4" id="KW-1185">Reference proteome</keyword>
<dbReference type="Pfam" id="PF00069">
    <property type="entry name" value="Pkinase"/>
    <property type="match status" value="1"/>
</dbReference>
<protein>
    <recommendedName>
        <fullName evidence="2">Protein kinase domain-containing protein</fullName>
    </recommendedName>
</protein>
<dbReference type="SUPFAM" id="SSF56112">
    <property type="entry name" value="Protein kinase-like (PK-like)"/>
    <property type="match status" value="1"/>
</dbReference>
<dbReference type="Gene3D" id="1.10.510.10">
    <property type="entry name" value="Transferase(Phosphotransferase) domain 1"/>
    <property type="match status" value="1"/>
</dbReference>
<dbReference type="InterPro" id="IPR011009">
    <property type="entry name" value="Kinase-like_dom_sf"/>
</dbReference>
<comment type="caution">
    <text evidence="3">The sequence shown here is derived from an EMBL/GenBank/DDBJ whole genome shotgun (WGS) entry which is preliminary data.</text>
</comment>
<dbReference type="GO" id="GO:0005524">
    <property type="term" value="F:ATP binding"/>
    <property type="evidence" value="ECO:0007669"/>
    <property type="project" value="InterPro"/>
</dbReference>
<dbReference type="Proteomes" id="UP001187471">
    <property type="component" value="Unassembled WGS sequence"/>
</dbReference>
<dbReference type="InterPro" id="IPR000719">
    <property type="entry name" value="Prot_kinase_dom"/>
</dbReference>
<gene>
    <name evidence="3" type="ORF">RJ640_007562</name>
</gene>
<evidence type="ECO:0000313" key="3">
    <source>
        <dbReference type="EMBL" id="KAK2991342.1"/>
    </source>
</evidence>
<organism evidence="3 4">
    <name type="scientific">Escallonia rubra</name>
    <dbReference type="NCBI Taxonomy" id="112253"/>
    <lineage>
        <taxon>Eukaryota</taxon>
        <taxon>Viridiplantae</taxon>
        <taxon>Streptophyta</taxon>
        <taxon>Embryophyta</taxon>
        <taxon>Tracheophyta</taxon>
        <taxon>Spermatophyta</taxon>
        <taxon>Magnoliopsida</taxon>
        <taxon>eudicotyledons</taxon>
        <taxon>Gunneridae</taxon>
        <taxon>Pentapetalae</taxon>
        <taxon>asterids</taxon>
        <taxon>campanulids</taxon>
        <taxon>Escalloniales</taxon>
        <taxon>Escalloniaceae</taxon>
        <taxon>Escallonia</taxon>
    </lineage>
</organism>
<name>A0AA88RL69_9ASTE</name>
<evidence type="ECO:0000256" key="1">
    <source>
        <dbReference type="ARBA" id="ARBA00022729"/>
    </source>
</evidence>
<dbReference type="GO" id="GO:0004672">
    <property type="term" value="F:protein kinase activity"/>
    <property type="evidence" value="ECO:0007669"/>
    <property type="project" value="InterPro"/>
</dbReference>
<feature type="domain" description="Protein kinase" evidence="2">
    <location>
        <begin position="1"/>
        <end position="195"/>
    </location>
</feature>
<evidence type="ECO:0000259" key="2">
    <source>
        <dbReference type="PROSITE" id="PS50011"/>
    </source>
</evidence>
<dbReference type="PANTHER" id="PTHR47976">
    <property type="entry name" value="G-TYPE LECTIN S-RECEPTOR-LIKE SERINE/THREONINE-PROTEIN KINASE SD2-5"/>
    <property type="match status" value="1"/>
</dbReference>
<proteinExistence type="predicted"/>
<dbReference type="InterPro" id="IPR051343">
    <property type="entry name" value="G-type_lectin_kinases/EP1-like"/>
</dbReference>
<dbReference type="PANTHER" id="PTHR47976:SF30">
    <property type="entry name" value="RECEPTOR-LIKE SERINE_THREONINE-PROTEIN KINASE"/>
    <property type="match status" value="1"/>
</dbReference>
<accession>A0AA88RL69</accession>
<keyword evidence="1" id="KW-0732">Signal</keyword>